<proteinExistence type="predicted"/>
<accession>A0A9N9JSK8</accession>
<keyword evidence="2" id="KW-1185">Reference proteome</keyword>
<sequence length="63" mass="7228">MEVTEYILTYDDLGTFRGEDKQLYRSCDLRDCKCQYQNTSNLSPDCRILYPCLCACGAFVTPS</sequence>
<evidence type="ECO:0000313" key="2">
    <source>
        <dbReference type="Proteomes" id="UP000789759"/>
    </source>
</evidence>
<comment type="caution">
    <text evidence="1">The sequence shown here is derived from an EMBL/GenBank/DDBJ whole genome shotgun (WGS) entry which is preliminary data.</text>
</comment>
<evidence type="ECO:0000313" key="1">
    <source>
        <dbReference type="EMBL" id="CAG8795233.1"/>
    </source>
</evidence>
<protein>
    <submittedName>
        <fullName evidence="1">23511_t:CDS:1</fullName>
    </submittedName>
</protein>
<dbReference type="Proteomes" id="UP000789759">
    <property type="component" value="Unassembled WGS sequence"/>
</dbReference>
<dbReference type="AlphaFoldDB" id="A0A9N9JSK8"/>
<feature type="non-terminal residue" evidence="1">
    <location>
        <position position="63"/>
    </location>
</feature>
<reference evidence="1" key="1">
    <citation type="submission" date="2021-06" db="EMBL/GenBank/DDBJ databases">
        <authorList>
            <person name="Kallberg Y."/>
            <person name="Tangrot J."/>
            <person name="Rosling A."/>
        </authorList>
    </citation>
    <scope>NUCLEOTIDE SEQUENCE</scope>
    <source>
        <strain evidence="1">FL966</strain>
    </source>
</reference>
<name>A0A9N9JSK8_9GLOM</name>
<organism evidence="1 2">
    <name type="scientific">Cetraspora pellucida</name>
    <dbReference type="NCBI Taxonomy" id="1433469"/>
    <lineage>
        <taxon>Eukaryota</taxon>
        <taxon>Fungi</taxon>
        <taxon>Fungi incertae sedis</taxon>
        <taxon>Mucoromycota</taxon>
        <taxon>Glomeromycotina</taxon>
        <taxon>Glomeromycetes</taxon>
        <taxon>Diversisporales</taxon>
        <taxon>Gigasporaceae</taxon>
        <taxon>Cetraspora</taxon>
    </lineage>
</organism>
<dbReference type="EMBL" id="CAJVQA010028723">
    <property type="protein sequence ID" value="CAG8795233.1"/>
    <property type="molecule type" value="Genomic_DNA"/>
</dbReference>
<gene>
    <name evidence="1" type="ORF">CPELLU_LOCUS17292</name>
</gene>